<accession>A0ABQ8JD83</accession>
<dbReference type="InterPro" id="IPR036223">
    <property type="entry name" value="CAP_C_sf"/>
</dbReference>
<dbReference type="InterPro" id="IPR039093">
    <property type="entry name" value="XRP2"/>
</dbReference>
<evidence type="ECO:0000259" key="3">
    <source>
        <dbReference type="PROSITE" id="PS51329"/>
    </source>
</evidence>
<comment type="caution">
    <text evidence="4">The sequence shown here is derived from an EMBL/GenBank/DDBJ whole genome shotgun (WGS) entry which is preliminary data.</text>
</comment>
<feature type="domain" description="C-CAP/cofactor C-like" evidence="3">
    <location>
        <begin position="19"/>
        <end position="181"/>
    </location>
</feature>
<evidence type="ECO:0000256" key="2">
    <source>
        <dbReference type="ARBA" id="ARBA00022741"/>
    </source>
</evidence>
<sequence length="386" mass="44973">MGCLMSKKSDQQQQQQLVPNQQWIKDKTYSWSNRDRSQLMKYMIENESNSIQIRLPGEINGEQFIIQNCNDSTICLYDFSNTVTIDDCRNCTFFIGPVIGSVVIRNCEDCRLMSASQQFRTRDCKHLDLYVFCSTQPAIESCHNLIFSCFTANYKGLQEQFEKANLQIYNNKWFNVYDFSIDNREKHWTIDSSNNKLNESFCSIPLDNEHLNLNFNPLTSLVPITKGITSLDSINNDDDNESFGMIIIYSHSSLTLHNKIENQVGKIVQEIQLDHKQLSLLITRYMDSESSIRNILTRMLNDKEDEIMLKNDNNNNNNKSRLAPNQSIIMLYRGKINAERLNEICRRILCPQIHGGCTEIKFKMIERNDNEFIFNDCLTLIFDNCF</sequence>
<dbReference type="InterPro" id="IPR012945">
    <property type="entry name" value="Tubulin-bd_cofactor_C_dom"/>
</dbReference>
<dbReference type="EMBL" id="NJHN03000047">
    <property type="protein sequence ID" value="KAH9420576.1"/>
    <property type="molecule type" value="Genomic_DNA"/>
</dbReference>
<dbReference type="PANTHER" id="PTHR15440">
    <property type="entry name" value="XRP2 PROTEIN"/>
    <property type="match status" value="1"/>
</dbReference>
<evidence type="ECO:0000256" key="1">
    <source>
        <dbReference type="ARBA" id="ARBA00008848"/>
    </source>
</evidence>
<dbReference type="PANTHER" id="PTHR15440:SF0">
    <property type="entry name" value="PROTEIN XRP2"/>
    <property type="match status" value="1"/>
</dbReference>
<evidence type="ECO:0000313" key="4">
    <source>
        <dbReference type="EMBL" id="KAH9420576.1"/>
    </source>
</evidence>
<dbReference type="Proteomes" id="UP000887458">
    <property type="component" value="Unassembled WGS sequence"/>
</dbReference>
<proteinExistence type="inferred from homology"/>
<keyword evidence="5" id="KW-1185">Reference proteome</keyword>
<dbReference type="Pfam" id="PF07986">
    <property type="entry name" value="TBCC"/>
    <property type="match status" value="1"/>
</dbReference>
<dbReference type="PROSITE" id="PS51329">
    <property type="entry name" value="C_CAP_COFACTOR_C"/>
    <property type="match status" value="1"/>
</dbReference>
<organism evidence="4 5">
    <name type="scientific">Dermatophagoides pteronyssinus</name>
    <name type="common">European house dust mite</name>
    <dbReference type="NCBI Taxonomy" id="6956"/>
    <lineage>
        <taxon>Eukaryota</taxon>
        <taxon>Metazoa</taxon>
        <taxon>Ecdysozoa</taxon>
        <taxon>Arthropoda</taxon>
        <taxon>Chelicerata</taxon>
        <taxon>Arachnida</taxon>
        <taxon>Acari</taxon>
        <taxon>Acariformes</taxon>
        <taxon>Sarcoptiformes</taxon>
        <taxon>Astigmata</taxon>
        <taxon>Psoroptidia</taxon>
        <taxon>Analgoidea</taxon>
        <taxon>Pyroglyphidae</taxon>
        <taxon>Dermatophagoidinae</taxon>
        <taxon>Dermatophagoides</taxon>
    </lineage>
</organism>
<evidence type="ECO:0000313" key="5">
    <source>
        <dbReference type="Proteomes" id="UP000887458"/>
    </source>
</evidence>
<name>A0ABQ8JD83_DERPT</name>
<reference evidence="4 5" key="1">
    <citation type="journal article" date="2018" name="J. Allergy Clin. Immunol.">
        <title>High-quality assembly of Dermatophagoides pteronyssinus genome and transcriptome reveals a wide range of novel allergens.</title>
        <authorList>
            <person name="Liu X.Y."/>
            <person name="Yang K.Y."/>
            <person name="Wang M.Q."/>
            <person name="Kwok J.S."/>
            <person name="Zeng X."/>
            <person name="Yang Z."/>
            <person name="Xiao X.J."/>
            <person name="Lau C.P."/>
            <person name="Li Y."/>
            <person name="Huang Z.M."/>
            <person name="Ba J.G."/>
            <person name="Yim A.K."/>
            <person name="Ouyang C.Y."/>
            <person name="Ngai S.M."/>
            <person name="Chan T.F."/>
            <person name="Leung E.L."/>
            <person name="Liu L."/>
            <person name="Liu Z.G."/>
            <person name="Tsui S.K."/>
        </authorList>
    </citation>
    <scope>NUCLEOTIDE SEQUENCE [LARGE SCALE GENOMIC DNA]</scope>
    <source>
        <strain evidence="4">Derp</strain>
    </source>
</reference>
<gene>
    <name evidence="4" type="primary">RP2</name>
    <name evidence="4" type="ORF">DERP_001003</name>
</gene>
<reference evidence="4 5" key="2">
    <citation type="journal article" date="2022" name="Mol. Biol. Evol.">
        <title>Comparative Genomics Reveals Insights into the Divergent Evolution of Astigmatic Mites and Household Pest Adaptations.</title>
        <authorList>
            <person name="Xiong Q."/>
            <person name="Wan A.T."/>
            <person name="Liu X."/>
            <person name="Fung C.S."/>
            <person name="Xiao X."/>
            <person name="Malainual N."/>
            <person name="Hou J."/>
            <person name="Wang L."/>
            <person name="Wang M."/>
            <person name="Yang K.Y."/>
            <person name="Cui Y."/>
            <person name="Leung E.L."/>
            <person name="Nong W."/>
            <person name="Shin S.K."/>
            <person name="Au S.W."/>
            <person name="Jeong K.Y."/>
            <person name="Chew F.T."/>
            <person name="Hui J.H."/>
            <person name="Leung T.F."/>
            <person name="Tungtrongchitr A."/>
            <person name="Zhong N."/>
            <person name="Liu Z."/>
            <person name="Tsui S.K."/>
        </authorList>
    </citation>
    <scope>NUCLEOTIDE SEQUENCE [LARGE SCALE GENOMIC DNA]</scope>
    <source>
        <strain evidence="4">Derp</strain>
    </source>
</reference>
<protein>
    <submittedName>
        <fullName evidence="4">Protein Xrp2</fullName>
    </submittedName>
</protein>
<dbReference type="InterPro" id="IPR017901">
    <property type="entry name" value="C-CAP_CF_C-like"/>
</dbReference>
<dbReference type="Gene3D" id="2.160.20.70">
    <property type="match status" value="1"/>
</dbReference>
<dbReference type="SUPFAM" id="SSF69340">
    <property type="entry name" value="C-terminal domain of adenylylcyclase associated protein"/>
    <property type="match status" value="1"/>
</dbReference>
<comment type="similarity">
    <text evidence="1">Belongs to the TBCC family.</text>
</comment>
<dbReference type="InterPro" id="IPR006599">
    <property type="entry name" value="CARP_motif"/>
</dbReference>
<keyword evidence="2" id="KW-0547">Nucleotide-binding</keyword>
<dbReference type="InterPro" id="IPR016098">
    <property type="entry name" value="CAP/MinC_C"/>
</dbReference>
<dbReference type="SMART" id="SM00673">
    <property type="entry name" value="CARP"/>
    <property type="match status" value="2"/>
</dbReference>